<dbReference type="STRING" id="1182571.QR90_00505"/>
<protein>
    <submittedName>
        <fullName evidence="2">Cell division protein FtsB</fullName>
    </submittedName>
</protein>
<organism evidence="2 3">
    <name type="scientific">Deinococcus radiopugnans</name>
    <dbReference type="NCBI Taxonomy" id="57497"/>
    <lineage>
        <taxon>Bacteria</taxon>
        <taxon>Thermotogati</taxon>
        <taxon>Deinococcota</taxon>
        <taxon>Deinococci</taxon>
        <taxon>Deinococcales</taxon>
        <taxon>Deinococcaceae</taxon>
        <taxon>Deinococcus</taxon>
    </lineage>
</organism>
<evidence type="ECO:0000313" key="2">
    <source>
        <dbReference type="EMBL" id="AIZ43942.1"/>
    </source>
</evidence>
<evidence type="ECO:0000256" key="1">
    <source>
        <dbReference type="SAM" id="Phobius"/>
    </source>
</evidence>
<dbReference type="KEGG" id="dsw:QR90_00505"/>
<reference evidence="3" key="1">
    <citation type="submission" date="2014-11" db="EMBL/GenBank/DDBJ databases">
        <title>Hymenobacter sp. DG25B genome submission.</title>
        <authorList>
            <person name="Jung H.-Y."/>
            <person name="Kim M.K."/>
            <person name="Srinivasan S."/>
            <person name="Lim S."/>
        </authorList>
    </citation>
    <scope>NUCLEOTIDE SEQUENCE [LARGE SCALE GENOMIC DNA]</scope>
    <source>
        <strain evidence="3">DY59</strain>
    </source>
</reference>
<keyword evidence="2" id="KW-0132">Cell division</keyword>
<dbReference type="GO" id="GO:0051301">
    <property type="term" value="P:cell division"/>
    <property type="evidence" value="ECO:0007669"/>
    <property type="project" value="UniProtKB-KW"/>
</dbReference>
<dbReference type="HOGENOM" id="CLU_1988961_0_0_0"/>
<keyword evidence="1" id="KW-1133">Transmembrane helix</keyword>
<gene>
    <name evidence="2" type="ORF">QR90_00505</name>
</gene>
<dbReference type="RefSeq" id="WP_039681578.1">
    <property type="nucleotide sequence ID" value="NZ_CP010028.1"/>
</dbReference>
<keyword evidence="2" id="KW-0131">Cell cycle</keyword>
<sequence length="132" mass="14453">MTDAPAPPPPPASSRQTEGGRVTLRRLTRLPLTMMLTSLLAGLGIVQLSFQLINTGYRSVTWTRQTQEAQGRIQGLERDVQVLQDAETNANTPGYLRELARCQGFVGQNERVVVSPDAPESPGENCRALRLP</sequence>
<feature type="transmembrane region" description="Helical" evidence="1">
    <location>
        <begin position="30"/>
        <end position="50"/>
    </location>
</feature>
<keyword evidence="1" id="KW-0812">Transmembrane</keyword>
<dbReference type="Proteomes" id="UP000030634">
    <property type="component" value="Chromosome"/>
</dbReference>
<keyword evidence="1" id="KW-0472">Membrane</keyword>
<dbReference type="AlphaFoldDB" id="A0A0A7KCN7"/>
<evidence type="ECO:0000313" key="3">
    <source>
        <dbReference type="Proteomes" id="UP000030634"/>
    </source>
</evidence>
<proteinExistence type="predicted"/>
<accession>A0A0A7KCN7</accession>
<name>A0A0A7KCN7_9DEIO</name>
<dbReference type="EMBL" id="CP010028">
    <property type="protein sequence ID" value="AIZ43942.1"/>
    <property type="molecule type" value="Genomic_DNA"/>
</dbReference>